<evidence type="ECO:0000256" key="1">
    <source>
        <dbReference type="SAM" id="MobiDB-lite"/>
    </source>
</evidence>
<dbReference type="Proteomes" id="UP001180020">
    <property type="component" value="Unassembled WGS sequence"/>
</dbReference>
<protein>
    <submittedName>
        <fullName evidence="2">Uncharacterized protein</fullName>
    </submittedName>
</protein>
<dbReference type="AlphaFoldDB" id="A0AAV9DPY5"/>
<feature type="region of interest" description="Disordered" evidence="1">
    <location>
        <begin position="1"/>
        <end position="25"/>
    </location>
</feature>
<comment type="caution">
    <text evidence="2">The sequence shown here is derived from an EMBL/GenBank/DDBJ whole genome shotgun (WGS) entry which is preliminary data.</text>
</comment>
<feature type="compositionally biased region" description="Polar residues" evidence="1">
    <location>
        <begin position="1"/>
        <end position="11"/>
    </location>
</feature>
<evidence type="ECO:0000313" key="2">
    <source>
        <dbReference type="EMBL" id="KAK1303175.1"/>
    </source>
</evidence>
<gene>
    <name evidence="2" type="ORF">QJS10_CPB11g01038</name>
</gene>
<reference evidence="2" key="2">
    <citation type="submission" date="2023-06" db="EMBL/GenBank/DDBJ databases">
        <authorList>
            <person name="Ma L."/>
            <person name="Liu K.-W."/>
            <person name="Li Z."/>
            <person name="Hsiao Y.-Y."/>
            <person name="Qi Y."/>
            <person name="Fu T."/>
            <person name="Tang G."/>
            <person name="Zhang D."/>
            <person name="Sun W.-H."/>
            <person name="Liu D.-K."/>
            <person name="Li Y."/>
            <person name="Chen G.-Z."/>
            <person name="Liu X.-D."/>
            <person name="Liao X.-Y."/>
            <person name="Jiang Y.-T."/>
            <person name="Yu X."/>
            <person name="Hao Y."/>
            <person name="Huang J."/>
            <person name="Zhao X.-W."/>
            <person name="Ke S."/>
            <person name="Chen Y.-Y."/>
            <person name="Wu W.-L."/>
            <person name="Hsu J.-L."/>
            <person name="Lin Y.-F."/>
            <person name="Huang M.-D."/>
            <person name="Li C.-Y."/>
            <person name="Huang L."/>
            <person name="Wang Z.-W."/>
            <person name="Zhao X."/>
            <person name="Zhong W.-Y."/>
            <person name="Peng D.-H."/>
            <person name="Ahmad S."/>
            <person name="Lan S."/>
            <person name="Zhang J.-S."/>
            <person name="Tsai W.-C."/>
            <person name="Van De Peer Y."/>
            <person name="Liu Z.-J."/>
        </authorList>
    </citation>
    <scope>NUCLEOTIDE SEQUENCE</scope>
    <source>
        <strain evidence="2">CP</strain>
        <tissue evidence="2">Leaves</tissue>
    </source>
</reference>
<evidence type="ECO:0000313" key="3">
    <source>
        <dbReference type="Proteomes" id="UP001180020"/>
    </source>
</evidence>
<dbReference type="EMBL" id="JAUJYO010000011">
    <property type="protein sequence ID" value="KAK1303175.1"/>
    <property type="molecule type" value="Genomic_DNA"/>
</dbReference>
<sequence>MMQKTIVTKNSGKPDPMRRTSGTSKPLVVMVEEQKKRREEEKKYYNVKLSHAQGLQVLWDTL</sequence>
<keyword evidence="3" id="KW-1185">Reference proteome</keyword>
<organism evidence="2 3">
    <name type="scientific">Acorus calamus</name>
    <name type="common">Sweet flag</name>
    <dbReference type="NCBI Taxonomy" id="4465"/>
    <lineage>
        <taxon>Eukaryota</taxon>
        <taxon>Viridiplantae</taxon>
        <taxon>Streptophyta</taxon>
        <taxon>Embryophyta</taxon>
        <taxon>Tracheophyta</taxon>
        <taxon>Spermatophyta</taxon>
        <taxon>Magnoliopsida</taxon>
        <taxon>Liliopsida</taxon>
        <taxon>Acoraceae</taxon>
        <taxon>Acorus</taxon>
    </lineage>
</organism>
<name>A0AAV9DPY5_ACOCL</name>
<accession>A0AAV9DPY5</accession>
<proteinExistence type="predicted"/>
<reference evidence="2" key="1">
    <citation type="journal article" date="2023" name="Nat. Commun.">
        <title>Diploid and tetraploid genomes of Acorus and the evolution of monocots.</title>
        <authorList>
            <person name="Ma L."/>
            <person name="Liu K.W."/>
            <person name="Li Z."/>
            <person name="Hsiao Y.Y."/>
            <person name="Qi Y."/>
            <person name="Fu T."/>
            <person name="Tang G.D."/>
            <person name="Zhang D."/>
            <person name="Sun W.H."/>
            <person name="Liu D.K."/>
            <person name="Li Y."/>
            <person name="Chen G.Z."/>
            <person name="Liu X.D."/>
            <person name="Liao X.Y."/>
            <person name="Jiang Y.T."/>
            <person name="Yu X."/>
            <person name="Hao Y."/>
            <person name="Huang J."/>
            <person name="Zhao X.W."/>
            <person name="Ke S."/>
            <person name="Chen Y.Y."/>
            <person name="Wu W.L."/>
            <person name="Hsu J.L."/>
            <person name="Lin Y.F."/>
            <person name="Huang M.D."/>
            <person name="Li C.Y."/>
            <person name="Huang L."/>
            <person name="Wang Z.W."/>
            <person name="Zhao X."/>
            <person name="Zhong W.Y."/>
            <person name="Peng D.H."/>
            <person name="Ahmad S."/>
            <person name="Lan S."/>
            <person name="Zhang J.S."/>
            <person name="Tsai W.C."/>
            <person name="Van de Peer Y."/>
            <person name="Liu Z.J."/>
        </authorList>
    </citation>
    <scope>NUCLEOTIDE SEQUENCE</scope>
    <source>
        <strain evidence="2">CP</strain>
    </source>
</reference>